<evidence type="ECO:0000313" key="7">
    <source>
        <dbReference type="Proteomes" id="UP000028761"/>
    </source>
</evidence>
<keyword evidence="7" id="KW-1185">Reference proteome</keyword>
<comment type="subcellular location">
    <subcellularLocation>
        <location evidence="1">Membrane</location>
        <topology evidence="1">Multi-pass membrane protein</topology>
    </subcellularLocation>
</comment>
<protein>
    <submittedName>
        <fullName evidence="6">Transmembrane protein 225</fullName>
    </submittedName>
</protein>
<dbReference type="RefSeq" id="XP_003910916.1">
    <property type="nucleotide sequence ID" value="XM_003910867.5"/>
</dbReference>
<dbReference type="Ensembl" id="ENSPANT00000002874.3">
    <property type="protein sequence ID" value="ENSPANP00000000263.2"/>
    <property type="gene ID" value="ENSPANG00000004723.3"/>
</dbReference>
<dbReference type="InterPro" id="IPR033542">
    <property type="entry name" value="TM225"/>
</dbReference>
<keyword evidence="2 4" id="KW-0812">Transmembrane</keyword>
<reference evidence="6" key="3">
    <citation type="submission" date="2025-09" db="UniProtKB">
        <authorList>
            <consortium name="Ensembl"/>
        </authorList>
    </citation>
    <scope>IDENTIFICATION</scope>
</reference>
<dbReference type="Pfam" id="PF25452">
    <property type="entry name" value="TM225"/>
    <property type="match status" value="1"/>
</dbReference>
<feature type="domain" description="Transmembrane protein 225" evidence="5">
    <location>
        <begin position="1"/>
        <end position="164"/>
    </location>
</feature>
<reference evidence="6 7" key="1">
    <citation type="submission" date="2012-03" db="EMBL/GenBank/DDBJ databases">
        <title>Whole Genome Assembly of Papio anubis.</title>
        <authorList>
            <person name="Liu Y.L."/>
            <person name="Abraham K.A."/>
            <person name="Akbar H.A."/>
            <person name="Ali S.A."/>
            <person name="Anosike U.A."/>
            <person name="Aqrawi P.A."/>
            <person name="Arias F.A."/>
            <person name="Attaway T.A."/>
            <person name="Awwad R.A."/>
            <person name="Babu C.B."/>
            <person name="Bandaranaike D.B."/>
            <person name="Battles P.B."/>
            <person name="Bell A.B."/>
            <person name="Beltran B.B."/>
            <person name="Berhane-Mersha D.B."/>
            <person name="Bess C.B."/>
            <person name="Bickham C.B."/>
            <person name="Bolden T.B."/>
            <person name="Carter K.C."/>
            <person name="Chau D.C."/>
            <person name="Chavez A.C."/>
            <person name="Clerc-Blankenburg K.C."/>
            <person name="Coyle M.C."/>
            <person name="Dao M.D."/>
            <person name="Davila M.L.D."/>
            <person name="Davy-Carroll L.D."/>
            <person name="Denson S.D."/>
            <person name="Dinh H.D."/>
            <person name="Fernandez S.F."/>
            <person name="Fernando P.F."/>
            <person name="Forbes L.F."/>
            <person name="Francis C.F."/>
            <person name="Francisco L.F."/>
            <person name="Fu Q.F."/>
            <person name="Garcia-Iii R.G."/>
            <person name="Garrett T.G."/>
            <person name="Gross S.G."/>
            <person name="Gubbala S.G."/>
            <person name="Hirani K.H."/>
            <person name="Hogues M.H."/>
            <person name="Hollins B.H."/>
            <person name="Jackson L.J."/>
            <person name="Javaid M.J."/>
            <person name="Jhangiani S.J."/>
            <person name="Johnson A.J."/>
            <person name="Johnson B.J."/>
            <person name="Jones J.J."/>
            <person name="Joshi V.J."/>
            <person name="Kalu J.K."/>
            <person name="Khan N.K."/>
            <person name="Korchina V.K."/>
            <person name="Kovar C.K."/>
            <person name="Lago L.L."/>
            <person name="Lara F.L."/>
            <person name="Le T.-K.L."/>
            <person name="Lee S.L."/>
            <person name="Legall-Iii F.L."/>
            <person name="Lemon S.L."/>
            <person name="Liu J.L."/>
            <person name="Liu Y.-S.L."/>
            <person name="Liyanage D.L."/>
            <person name="Lopez J.L."/>
            <person name="Lorensuhewa L.L."/>
            <person name="Mata R.M."/>
            <person name="Mathew T.M."/>
            <person name="Mercado C.M."/>
            <person name="Mercado I.M."/>
            <person name="Morales K.M."/>
            <person name="Morgan M.M."/>
            <person name="Munidasa M.M."/>
            <person name="Ngo D.N."/>
            <person name="Nguyen L.N."/>
            <person name="Nguyen T.N."/>
            <person name="Nguyen N.N."/>
            <person name="Obregon M.O."/>
            <person name="Okwuonu G.O."/>
            <person name="Ongeri F.O."/>
            <person name="Onwere C.O."/>
            <person name="Osifeso I.O."/>
            <person name="Parra A.P."/>
            <person name="Patil S.P."/>
            <person name="Perez A.P."/>
            <person name="Perez Y.P."/>
            <person name="Pham C.P."/>
            <person name="Pu L.-L.P."/>
            <person name="Puazo M.P."/>
            <person name="Quiroz J.Q."/>
            <person name="Rouhana J.R."/>
            <person name="Ruiz M.R."/>
            <person name="Ruiz S.-J.R."/>
            <person name="Saada N.S."/>
            <person name="Santibanez J.S."/>
            <person name="Scheel M.S."/>
            <person name="Schneider B.S."/>
            <person name="Simmons D.S."/>
            <person name="Sisson I.S."/>
            <person name="Tang L.-Y.T."/>
            <person name="Thornton R.T."/>
            <person name="Tisius J.T."/>
            <person name="Toledanes G.T."/>
            <person name="Trejos Z.T."/>
            <person name="Usmani K.U."/>
            <person name="Varghese R.V."/>
            <person name="Vattathil S.V."/>
            <person name="Vee V.V."/>
            <person name="Walker D.W."/>
            <person name="Weissenberger G.W."/>
            <person name="White C.W."/>
            <person name="Williams A.W."/>
            <person name="Woodworth J.W."/>
            <person name="Wright R.W."/>
            <person name="Zhu Y.Z."/>
            <person name="Han Y.H."/>
            <person name="Newsham I.N."/>
            <person name="Nazareth L.N."/>
            <person name="Worley K.W."/>
            <person name="Muzny D.M."/>
            <person name="Rogers J.R."/>
            <person name="Gibbs R.G."/>
        </authorList>
    </citation>
    <scope>NUCLEOTIDE SEQUENCE [LARGE SCALE GENOMIC DNA]</scope>
</reference>
<evidence type="ECO:0000259" key="5">
    <source>
        <dbReference type="Pfam" id="PF25452"/>
    </source>
</evidence>
<accession>A0A096ML58</accession>
<dbReference type="Gene3D" id="1.20.140.150">
    <property type="match status" value="1"/>
</dbReference>
<dbReference type="eggNOG" id="ENOG502TDTU">
    <property type="taxonomic scope" value="Eukaryota"/>
</dbReference>
<dbReference type="GO" id="GO:0016020">
    <property type="term" value="C:membrane"/>
    <property type="evidence" value="ECO:0007669"/>
    <property type="project" value="UniProtKB-SubCell"/>
</dbReference>
<gene>
    <name evidence="6" type="primary">TMEM225</name>
</gene>
<feature type="transmembrane region" description="Helical" evidence="4">
    <location>
        <begin position="98"/>
        <end position="119"/>
    </location>
</feature>
<dbReference type="OrthoDB" id="9833398at2759"/>
<dbReference type="HOGENOM" id="CLU_074600_0_0_1"/>
<proteinExistence type="predicted"/>
<evidence type="ECO:0000256" key="4">
    <source>
        <dbReference type="SAM" id="Phobius"/>
    </source>
</evidence>
<evidence type="ECO:0000256" key="1">
    <source>
        <dbReference type="ARBA" id="ARBA00004141"/>
    </source>
</evidence>
<feature type="transmembrane region" description="Helical" evidence="4">
    <location>
        <begin position="139"/>
        <end position="160"/>
    </location>
</feature>
<reference evidence="6" key="2">
    <citation type="submission" date="2025-08" db="UniProtKB">
        <authorList>
            <consortium name="Ensembl"/>
        </authorList>
    </citation>
    <scope>IDENTIFICATION</scope>
</reference>
<dbReference type="PANTHER" id="PTHR36477">
    <property type="entry name" value="TRANSMEMBRANE PROTEIN 225"/>
    <property type="match status" value="1"/>
</dbReference>
<evidence type="ECO:0000256" key="3">
    <source>
        <dbReference type="ARBA" id="ARBA00023136"/>
    </source>
</evidence>
<dbReference type="PANTHER" id="PTHR36477:SF1">
    <property type="entry name" value="TRANSMEMBRANE PROTEIN 225"/>
    <property type="match status" value="1"/>
</dbReference>
<dbReference type="OMA" id="KMNHSPW"/>
<dbReference type="STRING" id="9555.ENSPANP00000000263"/>
<keyword evidence="4" id="KW-1133">Transmembrane helix</keyword>
<feature type="transmembrane region" description="Helical" evidence="4">
    <location>
        <begin position="65"/>
        <end position="86"/>
    </location>
</feature>
<dbReference type="InterPro" id="IPR057351">
    <property type="entry name" value="TM225_dom"/>
</dbReference>
<dbReference type="Bgee" id="ENSPANG00000004723">
    <property type="expression patterns" value="Expressed in testis and 3 other cell types or tissues"/>
</dbReference>
<dbReference type="GeneID" id="100998231"/>
<feature type="transmembrane region" description="Helical" evidence="4">
    <location>
        <begin position="12"/>
        <end position="30"/>
    </location>
</feature>
<dbReference type="Proteomes" id="UP000028761">
    <property type="component" value="Chromosome 12"/>
</dbReference>
<dbReference type="KEGG" id="panu:100998231"/>
<organism evidence="6 7">
    <name type="scientific">Papio anubis</name>
    <name type="common">Olive baboon</name>
    <dbReference type="NCBI Taxonomy" id="9555"/>
    <lineage>
        <taxon>Eukaryota</taxon>
        <taxon>Metazoa</taxon>
        <taxon>Chordata</taxon>
        <taxon>Craniata</taxon>
        <taxon>Vertebrata</taxon>
        <taxon>Euteleostomi</taxon>
        <taxon>Mammalia</taxon>
        <taxon>Eutheria</taxon>
        <taxon>Euarchontoglires</taxon>
        <taxon>Primates</taxon>
        <taxon>Haplorrhini</taxon>
        <taxon>Catarrhini</taxon>
        <taxon>Cercopithecidae</taxon>
        <taxon>Cercopithecinae</taxon>
        <taxon>Papio</taxon>
    </lineage>
</organism>
<dbReference type="GeneTree" id="ENSGT00390000011564"/>
<evidence type="ECO:0000256" key="2">
    <source>
        <dbReference type="ARBA" id="ARBA00022692"/>
    </source>
</evidence>
<sequence length="229" mass="26003">MVHVSKRSIQGMNILLSSWVVVLTVIGVTLDEWVELISEDEGIKINHSPWMTCCPAVWPEDDLKVVRIMMMSILGLSFLLNLILGMKFTYLIPQNKSLQLFTAILSFFSGILLLWALMLYHNKLKHGQFVHFSSYRITWIMNTAYLNVFFLSVCGILSLLECKLSTGSCTCLNIHTSDTECKESENSIEGISLPEHAAKPRSIVRAHTVNSKEDILNKQVQTRRVTWAL</sequence>
<name>A0A096ML58_PAPAN</name>
<dbReference type="CTD" id="338661"/>
<dbReference type="AlphaFoldDB" id="A0A096ML58"/>
<evidence type="ECO:0000313" key="6">
    <source>
        <dbReference type="Ensembl" id="ENSPANP00000000263.2"/>
    </source>
</evidence>
<keyword evidence="3 4" id="KW-0472">Membrane</keyword>